<protein>
    <submittedName>
        <fullName evidence="1">Uncharacterized protein</fullName>
    </submittedName>
</protein>
<comment type="caution">
    <text evidence="1">The sequence shown here is derived from an EMBL/GenBank/DDBJ whole genome shotgun (WGS) entry which is preliminary data.</text>
</comment>
<keyword evidence="2" id="KW-1185">Reference proteome</keyword>
<gene>
    <name evidence="1" type="ORF">GDO81_007723</name>
</gene>
<reference evidence="1" key="1">
    <citation type="thesis" date="2020" institute="ProQuest LLC" country="789 East Eisenhower Parkway, Ann Arbor, MI, USA">
        <title>Comparative Genomics and Chromosome Evolution.</title>
        <authorList>
            <person name="Mudd A.B."/>
        </authorList>
    </citation>
    <scope>NUCLEOTIDE SEQUENCE</scope>
    <source>
        <strain evidence="1">237g6f4</strain>
        <tissue evidence="1">Blood</tissue>
    </source>
</reference>
<dbReference type="Proteomes" id="UP000824782">
    <property type="component" value="Unassembled WGS sequence"/>
</dbReference>
<dbReference type="EMBL" id="WNYA01000003">
    <property type="protein sequence ID" value="KAG8581576.1"/>
    <property type="molecule type" value="Genomic_DNA"/>
</dbReference>
<accession>A0AAV7C9E5</accession>
<proteinExistence type="predicted"/>
<sequence length="104" mass="12040">MVQQKSIKSVLGYFQTEVFSSTFGICKRKADVDPTEKSKTFNISISSVLMIYCPPCFDFKKEMQNTDQMLCETGFKPVWVQTFIIIICISHTYESVLNWCFINI</sequence>
<organism evidence="1 2">
    <name type="scientific">Engystomops pustulosus</name>
    <name type="common">Tungara frog</name>
    <name type="synonym">Physalaemus pustulosus</name>
    <dbReference type="NCBI Taxonomy" id="76066"/>
    <lineage>
        <taxon>Eukaryota</taxon>
        <taxon>Metazoa</taxon>
        <taxon>Chordata</taxon>
        <taxon>Craniata</taxon>
        <taxon>Vertebrata</taxon>
        <taxon>Euteleostomi</taxon>
        <taxon>Amphibia</taxon>
        <taxon>Batrachia</taxon>
        <taxon>Anura</taxon>
        <taxon>Neobatrachia</taxon>
        <taxon>Hyloidea</taxon>
        <taxon>Leptodactylidae</taxon>
        <taxon>Leiuperinae</taxon>
        <taxon>Engystomops</taxon>
    </lineage>
</organism>
<name>A0AAV7C9E5_ENGPU</name>
<dbReference type="AlphaFoldDB" id="A0AAV7C9E5"/>
<evidence type="ECO:0000313" key="1">
    <source>
        <dbReference type="EMBL" id="KAG8581576.1"/>
    </source>
</evidence>
<evidence type="ECO:0000313" key="2">
    <source>
        <dbReference type="Proteomes" id="UP000824782"/>
    </source>
</evidence>